<evidence type="ECO:0000256" key="5">
    <source>
        <dbReference type="SAM" id="SignalP"/>
    </source>
</evidence>
<evidence type="ECO:0000313" key="7">
    <source>
        <dbReference type="EMBL" id="UXX80703.1"/>
    </source>
</evidence>
<dbReference type="Gene3D" id="2.120.10.30">
    <property type="entry name" value="TolB, C-terminal domain"/>
    <property type="match status" value="1"/>
</dbReference>
<dbReference type="PANTHER" id="PTHR30329">
    <property type="entry name" value="STATOR ELEMENT OF FLAGELLAR MOTOR COMPLEX"/>
    <property type="match status" value="1"/>
</dbReference>
<feature type="domain" description="OmpA-like" evidence="6">
    <location>
        <begin position="521"/>
        <end position="637"/>
    </location>
</feature>
<evidence type="ECO:0000256" key="3">
    <source>
        <dbReference type="ARBA" id="ARBA00023237"/>
    </source>
</evidence>
<dbReference type="PANTHER" id="PTHR30329:SF21">
    <property type="entry name" value="LIPOPROTEIN YIAD-RELATED"/>
    <property type="match status" value="1"/>
</dbReference>
<keyword evidence="5" id="KW-0732">Signal</keyword>
<evidence type="ECO:0000256" key="2">
    <source>
        <dbReference type="ARBA" id="ARBA00023136"/>
    </source>
</evidence>
<dbReference type="Gene3D" id="1.25.40.10">
    <property type="entry name" value="Tetratricopeptide repeat domain"/>
    <property type="match status" value="1"/>
</dbReference>
<dbReference type="Pfam" id="PF00691">
    <property type="entry name" value="OmpA"/>
    <property type="match status" value="1"/>
</dbReference>
<dbReference type="InterPro" id="IPR006665">
    <property type="entry name" value="OmpA-like"/>
</dbReference>
<name>A0ABY6D6D2_9BACT</name>
<organism evidence="7 8">
    <name type="scientific">Reichenbachiella carrageenanivorans</name>
    <dbReference type="NCBI Taxonomy" id="2979869"/>
    <lineage>
        <taxon>Bacteria</taxon>
        <taxon>Pseudomonadati</taxon>
        <taxon>Bacteroidota</taxon>
        <taxon>Cytophagia</taxon>
        <taxon>Cytophagales</taxon>
        <taxon>Reichenbachiellaceae</taxon>
        <taxon>Reichenbachiella</taxon>
    </lineage>
</organism>
<dbReference type="SUPFAM" id="SSF82171">
    <property type="entry name" value="DPP6 N-terminal domain-like"/>
    <property type="match status" value="1"/>
</dbReference>
<dbReference type="SUPFAM" id="SSF48452">
    <property type="entry name" value="TPR-like"/>
    <property type="match status" value="1"/>
</dbReference>
<accession>A0ABY6D6D2</accession>
<evidence type="ECO:0000256" key="1">
    <source>
        <dbReference type="ARBA" id="ARBA00004442"/>
    </source>
</evidence>
<keyword evidence="3" id="KW-0998">Cell outer membrane</keyword>
<evidence type="ECO:0000256" key="4">
    <source>
        <dbReference type="PROSITE-ProRule" id="PRU00473"/>
    </source>
</evidence>
<proteinExistence type="predicted"/>
<dbReference type="Pfam" id="PF07676">
    <property type="entry name" value="PD40"/>
    <property type="match status" value="1"/>
</dbReference>
<dbReference type="InterPro" id="IPR050330">
    <property type="entry name" value="Bact_OuterMem_StrucFunc"/>
</dbReference>
<dbReference type="Gene3D" id="3.30.1330.60">
    <property type="entry name" value="OmpA-like domain"/>
    <property type="match status" value="1"/>
</dbReference>
<dbReference type="PROSITE" id="PS51257">
    <property type="entry name" value="PROKAR_LIPOPROTEIN"/>
    <property type="match status" value="1"/>
</dbReference>
<dbReference type="InterPro" id="IPR036737">
    <property type="entry name" value="OmpA-like_sf"/>
</dbReference>
<dbReference type="PROSITE" id="PS51123">
    <property type="entry name" value="OMPA_2"/>
    <property type="match status" value="1"/>
</dbReference>
<feature type="chain" id="PRO_5045858225" evidence="5">
    <location>
        <begin position="22"/>
        <end position="662"/>
    </location>
</feature>
<comment type="subcellular location">
    <subcellularLocation>
        <location evidence="1">Cell outer membrane</location>
    </subcellularLocation>
</comment>
<dbReference type="RefSeq" id="WP_263052432.1">
    <property type="nucleotide sequence ID" value="NZ_CP106735.1"/>
</dbReference>
<dbReference type="InterPro" id="IPR011990">
    <property type="entry name" value="TPR-like_helical_dom_sf"/>
</dbReference>
<evidence type="ECO:0000313" key="8">
    <source>
        <dbReference type="Proteomes" id="UP001062165"/>
    </source>
</evidence>
<reference evidence="7" key="1">
    <citation type="submission" date="2022-10" db="EMBL/GenBank/DDBJ databases">
        <title>Comparative genomics and taxonomic characterization of three novel marine species of genus Reichenbachiella exhibiting antioxidant and polysaccharide degradation activities.</title>
        <authorList>
            <person name="Muhammad N."/>
            <person name="Lee Y.-J."/>
            <person name="Ko J."/>
            <person name="Kim S.-G."/>
        </authorList>
    </citation>
    <scope>NUCLEOTIDE SEQUENCE</scope>
    <source>
        <strain evidence="7">Wsw4-B4</strain>
    </source>
</reference>
<dbReference type="PRINTS" id="PR01021">
    <property type="entry name" value="OMPADOMAIN"/>
</dbReference>
<gene>
    <name evidence="7" type="ORF">N7E81_06275</name>
</gene>
<dbReference type="Proteomes" id="UP001062165">
    <property type="component" value="Chromosome"/>
</dbReference>
<dbReference type="InterPro" id="IPR006664">
    <property type="entry name" value="OMP_bac"/>
</dbReference>
<sequence>MTRIHKLFCLFIILALASCSATKKANKSFEAGEYSDAIYQYEKALKPEDPETNFQLAEAYRKSNRMQEAEPYYLAAIDAGIEDEMAYYYYARALKSNDDPERANKVLEDYLKTAQNDAVIAMAERELNNLNQLPEIETRVNYFRVKNLEAINTQFAEYSPFYYGGKLYFTSNREGGKIYKGTGTPFTDIYVVNTRGANVDLTTLEELSPIINEPGVNLGSITMSKNGNTVIFAKGNNGKSSGADDVNLYFTRYRNGAWQTPRPLSVNGQDSWDSSPALSPDGTTLYFSSNREGGFGGLDIYTASLNRRGRWVDVRNMGDQINTPGNEVFPYVGGTGRLYFSSDGWPGFGGLDLFEATRAGGKVKLENLGIPINSNADDFGLFLFNPSRGFFTSNRKGGKGDDDIYTFVNDDPDLKIVNYWLSGTTLTYDDNGGLIPLSNTKVVLLDEDDGIVDEKYTQVDGKYRFRVFSEETYFLVAEKEQYFTTRIDFSTVGKSADKAQLKEMVTDVEFEIDLPLDQIVVDKPIVLNNIYYDLDKANIKPAAAAELDKLVTLMKDNPTINIELSSHTDVRSSHEYNMNLSQRRAQSAVNYIASKGIEGRRMVAKGYGETKLIIKGAKTEEEHQVNRRTEFKVTKYGKKFAKDLGDDYDETDRFFDDADDSQ</sequence>
<dbReference type="SUPFAM" id="SSF103088">
    <property type="entry name" value="OmpA-like"/>
    <property type="match status" value="1"/>
</dbReference>
<keyword evidence="8" id="KW-1185">Reference proteome</keyword>
<feature type="signal peptide" evidence="5">
    <location>
        <begin position="1"/>
        <end position="21"/>
    </location>
</feature>
<dbReference type="InterPro" id="IPR011042">
    <property type="entry name" value="6-blade_b-propeller_TolB-like"/>
</dbReference>
<keyword evidence="2 4" id="KW-0472">Membrane</keyword>
<dbReference type="InterPro" id="IPR011659">
    <property type="entry name" value="WD40"/>
</dbReference>
<dbReference type="EMBL" id="CP106735">
    <property type="protein sequence ID" value="UXX80703.1"/>
    <property type="molecule type" value="Genomic_DNA"/>
</dbReference>
<protein>
    <submittedName>
        <fullName evidence="7">OmpA family protein</fullName>
    </submittedName>
</protein>
<dbReference type="CDD" id="cd07185">
    <property type="entry name" value="OmpA_C-like"/>
    <property type="match status" value="1"/>
</dbReference>
<evidence type="ECO:0000259" key="6">
    <source>
        <dbReference type="PROSITE" id="PS51123"/>
    </source>
</evidence>
<dbReference type="SUPFAM" id="SSF49478">
    <property type="entry name" value="Cna protein B-type domain"/>
    <property type="match status" value="1"/>
</dbReference>